<evidence type="ECO:0000256" key="1">
    <source>
        <dbReference type="SAM" id="MobiDB-lite"/>
    </source>
</evidence>
<dbReference type="RefSeq" id="WP_132430399.1">
    <property type="nucleotide sequence ID" value="NZ_SMFZ01000002.1"/>
</dbReference>
<evidence type="ECO:0000313" key="3">
    <source>
        <dbReference type="Proteomes" id="UP000295560"/>
    </source>
</evidence>
<name>A0A4R1HHI2_PSEEN</name>
<dbReference type="EMBL" id="SMFZ01000002">
    <property type="protein sequence ID" value="TCK21677.1"/>
    <property type="molecule type" value="Genomic_DNA"/>
</dbReference>
<proteinExistence type="predicted"/>
<comment type="caution">
    <text evidence="2">The sequence shown here is derived from an EMBL/GenBank/DDBJ whole genome shotgun (WGS) entry which is preliminary data.</text>
</comment>
<protein>
    <submittedName>
        <fullName evidence="2">Uncharacterized protein</fullName>
    </submittedName>
</protein>
<sequence>MRLGRKLSEGFAVDREADSAVPAPVTDRSDEAGRAVPVAAEPDHFAGTGAPTVAAGQPPVG</sequence>
<dbReference type="AlphaFoldDB" id="A0A4R1HHI2"/>
<feature type="region of interest" description="Disordered" evidence="1">
    <location>
        <begin position="42"/>
        <end position="61"/>
    </location>
</feature>
<accession>A0A4R1HHI2</accession>
<organism evidence="2 3">
    <name type="scientific">Pseudonocardia endophytica</name>
    <dbReference type="NCBI Taxonomy" id="401976"/>
    <lineage>
        <taxon>Bacteria</taxon>
        <taxon>Bacillati</taxon>
        <taxon>Actinomycetota</taxon>
        <taxon>Actinomycetes</taxon>
        <taxon>Pseudonocardiales</taxon>
        <taxon>Pseudonocardiaceae</taxon>
        <taxon>Pseudonocardia</taxon>
    </lineage>
</organism>
<gene>
    <name evidence="2" type="ORF">EV378_5667</name>
</gene>
<reference evidence="2 3" key="1">
    <citation type="submission" date="2019-03" db="EMBL/GenBank/DDBJ databases">
        <title>Sequencing the genomes of 1000 actinobacteria strains.</title>
        <authorList>
            <person name="Klenk H.-P."/>
        </authorList>
    </citation>
    <scope>NUCLEOTIDE SEQUENCE [LARGE SCALE GENOMIC DNA]</scope>
    <source>
        <strain evidence="2 3">DSM 44969</strain>
    </source>
</reference>
<keyword evidence="3" id="KW-1185">Reference proteome</keyword>
<dbReference type="Proteomes" id="UP000295560">
    <property type="component" value="Unassembled WGS sequence"/>
</dbReference>
<evidence type="ECO:0000313" key="2">
    <source>
        <dbReference type="EMBL" id="TCK21677.1"/>
    </source>
</evidence>